<dbReference type="PANTHER" id="PTHR30383:SF29">
    <property type="entry name" value="SGNH HYDROLASE-TYPE ESTERASE DOMAIN-CONTAINING PROTEIN"/>
    <property type="match status" value="1"/>
</dbReference>
<dbReference type="InterPro" id="IPR051532">
    <property type="entry name" value="Ester_Hydrolysis_Enzymes"/>
</dbReference>
<keyword evidence="1" id="KW-0732">Signal</keyword>
<feature type="chain" id="PRO_5043750320" evidence="1">
    <location>
        <begin position="23"/>
        <end position="384"/>
    </location>
</feature>
<dbReference type="RefSeq" id="WP_348519003.1">
    <property type="nucleotide sequence ID" value="NZ_CP155620.1"/>
</dbReference>
<feature type="domain" description="Peptidoglycan O-acetylesterase N-terminal" evidence="3">
    <location>
        <begin position="88"/>
        <end position="198"/>
    </location>
</feature>
<dbReference type="PANTHER" id="PTHR30383">
    <property type="entry name" value="THIOESTERASE 1/PROTEASE 1/LYSOPHOSPHOLIPASE L1"/>
    <property type="match status" value="1"/>
</dbReference>
<sequence length="384" mass="44458">MKNINLLIFIFYIFSLSACANASNFKAEQILNTKSNLHNFTSDEKLQNFKEKFQKKQDLKIRIFGDSHIAADFFSGELRNLIFQNNSIGFTYPLQPEYHQNTNLSYKNKGFIILNSKNNDKNISYPLGGIIAQAQKKDAYIELNTKLNNKFKIGILFKSPNTDKAFQINDAKKQNFILQSPMAQKWTYKELENVSFPLKIQALQKNVSLGGYFIYKQYNNNFIDILGINGASSTLWLRWNEKTLKHELKILNNDFIMLVYGSNDILLPGFSKANFKKNYKKLIQILKENNPRAIITLVTPPTLAKKDEKNSLLKQKFKEAKNAIYELAKEEELLVFDTNEFIEQSGGKNVWIKHDLSLKDVHLTIQGYKMMANKFYKDLKALLK</sequence>
<name>A0AAU7E921_9BACT</name>
<dbReference type="AlphaFoldDB" id="A0AAU7E921"/>
<dbReference type="Gene3D" id="3.40.50.1110">
    <property type="entry name" value="SGNH hydrolase"/>
    <property type="match status" value="1"/>
</dbReference>
<protein>
    <submittedName>
        <fullName evidence="4">GDSL-type esterase/lipase family protein</fullName>
    </submittedName>
</protein>
<evidence type="ECO:0000259" key="2">
    <source>
        <dbReference type="Pfam" id="PF13472"/>
    </source>
</evidence>
<evidence type="ECO:0000259" key="3">
    <source>
        <dbReference type="Pfam" id="PF22753"/>
    </source>
</evidence>
<dbReference type="InterPro" id="IPR055041">
    <property type="entry name" value="Ape1_N"/>
</dbReference>
<evidence type="ECO:0000313" key="4">
    <source>
        <dbReference type="EMBL" id="XBJ29922.1"/>
    </source>
</evidence>
<dbReference type="InterPro" id="IPR036514">
    <property type="entry name" value="SGNH_hydro_sf"/>
</dbReference>
<dbReference type="InterPro" id="IPR013830">
    <property type="entry name" value="SGNH_hydro"/>
</dbReference>
<reference evidence="4" key="1">
    <citation type="submission" date="2024-05" db="EMBL/GenBank/DDBJ databases">
        <title>Campylobacter coli isolated from environmental waters in Slovenia.</title>
        <authorList>
            <person name="Zautner A.E."/>
            <person name="Bunk B."/>
            <person name="Riedel T."/>
            <person name="Sproeer C."/>
        </authorList>
    </citation>
    <scope>NUCLEOTIDE SEQUENCE</scope>
    <source>
        <strain evidence="4">CCS1377</strain>
    </source>
</reference>
<gene>
    <name evidence="4" type="ORF">AAH949_03570</name>
</gene>
<dbReference type="PROSITE" id="PS51257">
    <property type="entry name" value="PROKAR_LIPOPROTEIN"/>
    <property type="match status" value="1"/>
</dbReference>
<dbReference type="Pfam" id="PF13472">
    <property type="entry name" value="Lipase_GDSL_2"/>
    <property type="match status" value="1"/>
</dbReference>
<dbReference type="SUPFAM" id="SSF52266">
    <property type="entry name" value="SGNH hydrolase"/>
    <property type="match status" value="1"/>
</dbReference>
<feature type="signal peptide" evidence="1">
    <location>
        <begin position="1"/>
        <end position="22"/>
    </location>
</feature>
<evidence type="ECO:0000256" key="1">
    <source>
        <dbReference type="SAM" id="SignalP"/>
    </source>
</evidence>
<organism evidence="4">
    <name type="scientific">Campylobacter sp. CCS1377</name>
    <dbReference type="NCBI Taxonomy" id="3158229"/>
    <lineage>
        <taxon>Bacteria</taxon>
        <taxon>Pseudomonadati</taxon>
        <taxon>Campylobacterota</taxon>
        <taxon>Epsilonproteobacteria</taxon>
        <taxon>Campylobacterales</taxon>
        <taxon>Campylobacteraceae</taxon>
        <taxon>Campylobacter</taxon>
    </lineage>
</organism>
<dbReference type="Pfam" id="PF22753">
    <property type="entry name" value="Ape1_N"/>
    <property type="match status" value="1"/>
</dbReference>
<dbReference type="Gene3D" id="2.60.120.1360">
    <property type="match status" value="1"/>
</dbReference>
<dbReference type="GO" id="GO:0016788">
    <property type="term" value="F:hydrolase activity, acting on ester bonds"/>
    <property type="evidence" value="ECO:0007669"/>
    <property type="project" value="UniProtKB-ARBA"/>
</dbReference>
<accession>A0AAU7E921</accession>
<feature type="domain" description="SGNH hydrolase-type esterase" evidence="2">
    <location>
        <begin position="218"/>
        <end position="369"/>
    </location>
</feature>
<proteinExistence type="predicted"/>
<dbReference type="EMBL" id="CP155620">
    <property type="protein sequence ID" value="XBJ29922.1"/>
    <property type="molecule type" value="Genomic_DNA"/>
</dbReference>